<gene>
    <name evidence="3" type="ORF">S01H4_55340</name>
</gene>
<dbReference type="InterPro" id="IPR010998">
    <property type="entry name" value="Integrase_recombinase_N"/>
</dbReference>
<dbReference type="EMBL" id="BART01031928">
    <property type="protein sequence ID" value="GAH18084.1"/>
    <property type="molecule type" value="Genomic_DNA"/>
</dbReference>
<evidence type="ECO:0000313" key="3">
    <source>
        <dbReference type="EMBL" id="GAH18084.1"/>
    </source>
</evidence>
<dbReference type="AlphaFoldDB" id="X1ELU4"/>
<dbReference type="Gene3D" id="1.10.150.130">
    <property type="match status" value="1"/>
</dbReference>
<dbReference type="GO" id="GO:0003677">
    <property type="term" value="F:DNA binding"/>
    <property type="evidence" value="ECO:0007669"/>
    <property type="project" value="UniProtKB-KW"/>
</dbReference>
<feature type="domain" description="Core-binding (CB)" evidence="2">
    <location>
        <begin position="1"/>
        <end position="84"/>
    </location>
</feature>
<dbReference type="GO" id="GO:0015074">
    <property type="term" value="P:DNA integration"/>
    <property type="evidence" value="ECO:0007669"/>
    <property type="project" value="InterPro"/>
</dbReference>
<dbReference type="InterPro" id="IPR004107">
    <property type="entry name" value="Integrase_SAM-like_N"/>
</dbReference>
<evidence type="ECO:0000256" key="1">
    <source>
        <dbReference type="ARBA" id="ARBA00023125"/>
    </source>
</evidence>
<evidence type="ECO:0000259" key="2">
    <source>
        <dbReference type="PROSITE" id="PS51900"/>
    </source>
</evidence>
<sequence>MKGSKFLDHVREVIRTNHFSYSTEKTYIGWIYRFIIFHNKRHPEEMGGKEIAEFLTYLAVERKVSASTQNQALNALVFLHKKVLKIPLDN</sequence>
<organism evidence="3">
    <name type="scientific">marine sediment metagenome</name>
    <dbReference type="NCBI Taxonomy" id="412755"/>
    <lineage>
        <taxon>unclassified sequences</taxon>
        <taxon>metagenomes</taxon>
        <taxon>ecological metagenomes</taxon>
    </lineage>
</organism>
<accession>X1ELU4</accession>
<proteinExistence type="predicted"/>
<dbReference type="InterPro" id="IPR044068">
    <property type="entry name" value="CB"/>
</dbReference>
<protein>
    <recommendedName>
        <fullName evidence="2">Core-binding (CB) domain-containing protein</fullName>
    </recommendedName>
</protein>
<keyword evidence="1" id="KW-0238">DNA-binding</keyword>
<dbReference type="PROSITE" id="PS51900">
    <property type="entry name" value="CB"/>
    <property type="match status" value="1"/>
</dbReference>
<feature type="non-terminal residue" evidence="3">
    <location>
        <position position="90"/>
    </location>
</feature>
<name>X1ELU4_9ZZZZ</name>
<comment type="caution">
    <text evidence="3">The sequence shown here is derived from an EMBL/GenBank/DDBJ whole genome shotgun (WGS) entry which is preliminary data.</text>
</comment>
<reference evidence="3" key="1">
    <citation type="journal article" date="2014" name="Front. Microbiol.">
        <title>High frequency of phylogenetically diverse reductive dehalogenase-homologous genes in deep subseafloor sedimentary metagenomes.</title>
        <authorList>
            <person name="Kawai M."/>
            <person name="Futagami T."/>
            <person name="Toyoda A."/>
            <person name="Takaki Y."/>
            <person name="Nishi S."/>
            <person name="Hori S."/>
            <person name="Arai W."/>
            <person name="Tsubouchi T."/>
            <person name="Morono Y."/>
            <person name="Uchiyama I."/>
            <person name="Ito T."/>
            <person name="Fujiyama A."/>
            <person name="Inagaki F."/>
            <person name="Takami H."/>
        </authorList>
    </citation>
    <scope>NUCLEOTIDE SEQUENCE</scope>
    <source>
        <strain evidence="3">Expedition CK06-06</strain>
    </source>
</reference>
<dbReference type="Pfam" id="PF13495">
    <property type="entry name" value="Phage_int_SAM_4"/>
    <property type="match status" value="1"/>
</dbReference>